<comment type="caution">
    <text evidence="1">The sequence shown here is derived from an EMBL/GenBank/DDBJ whole genome shotgun (WGS) entry which is preliminary data.</text>
</comment>
<gene>
    <name evidence="1" type="ORF">EV137_5344</name>
</gene>
<reference evidence="1 2" key="1">
    <citation type="submission" date="2019-03" db="EMBL/GenBank/DDBJ databases">
        <title>Genomic Encyclopedia of Type Strains, Phase III (KMG-III): the genomes of soil and plant-associated and newly described type strains.</title>
        <authorList>
            <person name="Whitman W."/>
        </authorList>
    </citation>
    <scope>NUCLEOTIDE SEQUENCE [LARGE SCALE GENOMIC DNA]</scope>
    <source>
        <strain evidence="1 2">VKMAc-2574</strain>
    </source>
</reference>
<evidence type="ECO:0000313" key="1">
    <source>
        <dbReference type="EMBL" id="TDW87271.1"/>
    </source>
</evidence>
<name>A0ABY2F9M1_9ACTN</name>
<organism evidence="1 2">
    <name type="scientific">Kribbella pratensis</name>
    <dbReference type="NCBI Taxonomy" id="2512112"/>
    <lineage>
        <taxon>Bacteria</taxon>
        <taxon>Bacillati</taxon>
        <taxon>Actinomycetota</taxon>
        <taxon>Actinomycetes</taxon>
        <taxon>Propionibacteriales</taxon>
        <taxon>Kribbellaceae</taxon>
        <taxon>Kribbella</taxon>
    </lineage>
</organism>
<evidence type="ECO:0000313" key="2">
    <source>
        <dbReference type="Proteomes" id="UP000295060"/>
    </source>
</evidence>
<proteinExistence type="predicted"/>
<accession>A0ABY2F9M1</accession>
<protein>
    <recommendedName>
        <fullName evidence="3">TniQ protein</fullName>
    </recommendedName>
</protein>
<evidence type="ECO:0008006" key="3">
    <source>
        <dbReference type="Google" id="ProtNLM"/>
    </source>
</evidence>
<sequence length="149" mass="16877">MSAVIRPLWLRVAPTPGLVMTPRRAGRGNNQWARSLGIVTDHYRYEPSVWVRSIVEDDLLVRLATELTRPCPHLTDPEHQRYAYALWAPDLLLCADCIGPVMDAPAGMCDRCGEAQAAHQNDYIPTTDGEGWVLLFRLCEDCQRREMSQ</sequence>
<keyword evidence="2" id="KW-1185">Reference proteome</keyword>
<dbReference type="EMBL" id="SODU01000003">
    <property type="protein sequence ID" value="TDW87271.1"/>
    <property type="molecule type" value="Genomic_DNA"/>
</dbReference>
<dbReference type="Proteomes" id="UP000295060">
    <property type="component" value="Unassembled WGS sequence"/>
</dbReference>